<name>A0A6P8XDP3_DROAB</name>
<feature type="compositionally biased region" description="Basic and acidic residues" evidence="1">
    <location>
        <begin position="487"/>
        <end position="503"/>
    </location>
</feature>
<dbReference type="GeneID" id="117574611"/>
<feature type="region of interest" description="Disordered" evidence="1">
    <location>
        <begin position="695"/>
        <end position="762"/>
    </location>
</feature>
<feature type="compositionally biased region" description="Polar residues" evidence="1">
    <location>
        <begin position="813"/>
        <end position="825"/>
    </location>
</feature>
<dbReference type="Proteomes" id="UP000515160">
    <property type="component" value="Chromosome 2R"/>
</dbReference>
<feature type="region of interest" description="Disordered" evidence="1">
    <location>
        <begin position="1040"/>
        <end position="1078"/>
    </location>
</feature>
<dbReference type="OrthoDB" id="8070558at2759"/>
<feature type="compositionally biased region" description="Acidic residues" evidence="1">
    <location>
        <begin position="445"/>
        <end position="461"/>
    </location>
</feature>
<feature type="compositionally biased region" description="Polar residues" evidence="1">
    <location>
        <begin position="838"/>
        <end position="850"/>
    </location>
</feature>
<feature type="compositionally biased region" description="Polar residues" evidence="1">
    <location>
        <begin position="152"/>
        <end position="176"/>
    </location>
</feature>
<feature type="compositionally biased region" description="Polar residues" evidence="1">
    <location>
        <begin position="739"/>
        <end position="752"/>
    </location>
</feature>
<feature type="region of interest" description="Disordered" evidence="1">
    <location>
        <begin position="813"/>
        <end position="881"/>
    </location>
</feature>
<feature type="region of interest" description="Disordered" evidence="1">
    <location>
        <begin position="290"/>
        <end position="315"/>
    </location>
</feature>
<sequence length="1178" mass="132136">MDEDNNDVPRDIRCMYLSLCMLVTRARTRRLSTLDTDSRPSTPHLVDGTIERASPRPLRRTRLNSTTIEIRTPTRSTRLSVARGETPEPSTPVNVSSVKRATRTPAKSARKQLPLKKEEVVEAPMDVVNEVAELDSTPKNSPQSSDDRRVTRSMSKTPPSVKLSINSSLQLQSDTNNSEEKKQNQEKQTNDVITQAVPQQELSHFGVEEQSAKSAESNQKSEIVANTKLQIKIKKISVETSLAETKTPKSIEDETSREIVISKVEKPSTLVTEKSKDISEFEEHNVNTVEPNRADGDVSIDKHVVPSPSDVDDNPIIEERSSFTKKVLFHDKNTTESAAKPKYPKTPARINTPPVDYYNLTAESKKDVSVNSDTPIKATILKKRNSSTPLAKSSGLLVETNELNKSNTNAAPPLQIDTIKPRSPSEMVAAEVVVEQDKPSRCLLSEEESEDREEQDDEEDNQQGVCEFVDNEVEVVENYESGDSMDSSERREIEENDIPHDGESVGSQDTNDECSEDSNDEELSFIVSDNEEEDNQEGIEALCFSSASEHGSVDSYGQTTKKRRRIIVHDSDSDEEVAEQDNKKKQKSASDSSDYTKRILSPFTEKSSENKPKTAENVSLHDYSQDEDLQYISNEEDQARDLDKSCHFNGVSVCEVLDSSEEIGEVDETEEIGEVDERNVVEECKLASKIEKSSQKLVKHTPVKSKSMVEEEHPNVMENKEPSEDGADEKPNAELLQKTVKSIDNENPTPMEQNLIHEDKDDTPEAVIKKMKLNCKSSAFHSKQNHEDEAVLLAGLSSCDLSHLQQMFNPLQKSRRQTLYVQSTDTEPKPKLKRRSEQLNCDVQPSQSFIETLDEEKRQQSKRKRLSKSFCGAPEDSNTTMEVSSKKPKKINDAIKISSPDGTKTETALHVEIDKEKVVSSSSAIVNKEELVTEDASPKKQAHPHLKDTDYYLEYCEEILQAANKAKLEQKKQQISAGKIIKSVQNPVGATSKPEHPDQPTNAKKGVKRLQAARNAVKHAMHLLVSDTASKELQTLARKLSPQPDVASKTKKVKKQIVRKRSKVNKPSPMKSSDEENHHAIKRIKTSAGYVLMSKDVKDRVELIKTRSGIVKVEPCTPTQKYFRELPPTPESRSGFQERPDTSKEFKKKLEVGTRSTVSRNPATESALRFKREMFNRK</sequence>
<feature type="compositionally biased region" description="Basic residues" evidence="1">
    <location>
        <begin position="1049"/>
        <end position="1064"/>
    </location>
</feature>
<feature type="region of interest" description="Disordered" evidence="1">
    <location>
        <begin position="130"/>
        <end position="191"/>
    </location>
</feature>
<evidence type="ECO:0000256" key="1">
    <source>
        <dbReference type="SAM" id="MobiDB-lite"/>
    </source>
</evidence>
<reference evidence="3" key="1">
    <citation type="submission" date="2025-08" db="UniProtKB">
        <authorList>
            <consortium name="RefSeq"/>
        </authorList>
    </citation>
    <scope>IDENTIFICATION</scope>
    <source>
        <strain evidence="3">15112-1751.03</strain>
        <tissue evidence="3">Whole Adult</tissue>
    </source>
</reference>
<protein>
    <submittedName>
        <fullName evidence="3">Protein slender lobes isoform X1</fullName>
    </submittedName>
</protein>
<evidence type="ECO:0000313" key="2">
    <source>
        <dbReference type="Proteomes" id="UP000515160"/>
    </source>
</evidence>
<feature type="region of interest" description="Disordered" evidence="1">
    <location>
        <begin position="33"/>
        <end position="61"/>
    </location>
</feature>
<proteinExistence type="predicted"/>
<dbReference type="AlphaFoldDB" id="A0A6P8XDP3"/>
<feature type="compositionally biased region" description="Basic and acidic residues" evidence="1">
    <location>
        <begin position="1136"/>
        <end position="1152"/>
    </location>
</feature>
<dbReference type="RefSeq" id="XP_034114386.1">
    <property type="nucleotide sequence ID" value="XM_034258495.2"/>
</dbReference>
<feature type="compositionally biased region" description="Basic and acidic residues" evidence="1">
    <location>
        <begin position="292"/>
        <end position="304"/>
    </location>
</feature>
<keyword evidence="2" id="KW-1185">Reference proteome</keyword>
<feature type="compositionally biased region" description="Basic and acidic residues" evidence="1">
    <location>
        <begin position="178"/>
        <end position="189"/>
    </location>
</feature>
<accession>A0A6P8XDP3</accession>
<feature type="region of interest" description="Disordered" evidence="1">
    <location>
        <begin position="384"/>
        <end position="626"/>
    </location>
</feature>
<gene>
    <name evidence="3" type="primary">LOC117574611</name>
</gene>
<feature type="compositionally biased region" description="Polar residues" evidence="1">
    <location>
        <begin position="545"/>
        <end position="559"/>
    </location>
</feature>
<feature type="compositionally biased region" description="Polar residues" evidence="1">
    <location>
        <begin position="1154"/>
        <end position="1164"/>
    </location>
</feature>
<organism evidence="2 3">
    <name type="scientific">Drosophila albomicans</name>
    <name type="common">Fruit fly</name>
    <dbReference type="NCBI Taxonomy" id="7291"/>
    <lineage>
        <taxon>Eukaryota</taxon>
        <taxon>Metazoa</taxon>
        <taxon>Ecdysozoa</taxon>
        <taxon>Arthropoda</taxon>
        <taxon>Hexapoda</taxon>
        <taxon>Insecta</taxon>
        <taxon>Pterygota</taxon>
        <taxon>Neoptera</taxon>
        <taxon>Endopterygota</taxon>
        <taxon>Diptera</taxon>
        <taxon>Brachycera</taxon>
        <taxon>Muscomorpha</taxon>
        <taxon>Ephydroidea</taxon>
        <taxon>Drosophilidae</taxon>
        <taxon>Drosophila</taxon>
    </lineage>
</organism>
<feature type="compositionally biased region" description="Acidic residues" evidence="1">
    <location>
        <begin position="510"/>
        <end position="537"/>
    </location>
</feature>
<feature type="region of interest" description="Disordered" evidence="1">
    <location>
        <begin position="75"/>
        <end position="118"/>
    </location>
</feature>
<feature type="region of interest" description="Disordered" evidence="1">
    <location>
        <begin position="335"/>
        <end position="354"/>
    </location>
</feature>
<feature type="compositionally biased region" description="Polar residues" evidence="1">
    <location>
        <begin position="401"/>
        <end position="410"/>
    </location>
</feature>
<feature type="compositionally biased region" description="Basic and acidic residues" evidence="1">
    <location>
        <begin position="707"/>
        <end position="732"/>
    </location>
</feature>
<feature type="region of interest" description="Disordered" evidence="1">
    <location>
        <begin position="1121"/>
        <end position="1165"/>
    </location>
</feature>
<evidence type="ECO:0000313" key="3">
    <source>
        <dbReference type="RefSeq" id="XP_034114386.1"/>
    </source>
</evidence>